<dbReference type="InterPro" id="IPR011990">
    <property type="entry name" value="TPR-like_helical_dom_sf"/>
</dbReference>
<dbReference type="Proteomes" id="UP001208114">
    <property type="component" value="Unassembled WGS sequence"/>
</dbReference>
<proteinExistence type="predicted"/>
<accession>A0ABT2VZ72</accession>
<dbReference type="PROSITE" id="PS51257">
    <property type="entry name" value="PROKAR_LIPOPROTEIN"/>
    <property type="match status" value="1"/>
</dbReference>
<dbReference type="SUPFAM" id="SSF48452">
    <property type="entry name" value="TPR-like"/>
    <property type="match status" value="1"/>
</dbReference>
<reference evidence="2" key="1">
    <citation type="submission" date="2023-07" db="EMBL/GenBank/DDBJ databases">
        <title>Chryseobacterium sp. GMJ5 Genome sequencing and assembly.</title>
        <authorList>
            <person name="Jung Y."/>
        </authorList>
    </citation>
    <scope>NUCLEOTIDE SEQUENCE [LARGE SCALE GENOMIC DNA]</scope>
    <source>
        <strain evidence="2">GMJ5</strain>
    </source>
</reference>
<dbReference type="EMBL" id="JAOTEN010000004">
    <property type="protein sequence ID" value="MCU7615296.1"/>
    <property type="molecule type" value="Genomic_DNA"/>
</dbReference>
<evidence type="ECO:0000313" key="1">
    <source>
        <dbReference type="EMBL" id="MCU7615296.1"/>
    </source>
</evidence>
<organism evidence="1 2">
    <name type="scientific">Chryseobacterium gilvum</name>
    <dbReference type="NCBI Taxonomy" id="2976534"/>
    <lineage>
        <taxon>Bacteria</taxon>
        <taxon>Pseudomonadati</taxon>
        <taxon>Bacteroidota</taxon>
        <taxon>Flavobacteriia</taxon>
        <taxon>Flavobacteriales</taxon>
        <taxon>Weeksellaceae</taxon>
        <taxon>Chryseobacterium group</taxon>
        <taxon>Chryseobacterium</taxon>
    </lineage>
</organism>
<sequence>MKKIIIIPILLGTLLVSCSTEDINTDPHSAYTTIPSTLVTNAQKELSDYVNTPSVNENNFRLTMQYWQETTYVEESNYNFTNRNVSNQIYIDNYVNVLNSLVKAKDLINAYQPVPSEVLTWPTIKKNQLAVIDIMQVYTYQNLVDTFGNIPYSQSNQLGNNVAPAYDNGADIYTNLITRLQQDIASIDVTGDLNSASDDFSSADLFYSGDLDSWKTFGNSLLLKLGIAIADSNPTLAQQTATTAINNGVITSSADDCKLQYLTGSPNYSPIYENVKANNRNDFVGGKTLIDYMNANNDTRISKYFKPVGTTGNYIGQVIGQPASFSQFSAPGTFAYTTTTPGILMNYTEVAFYLTEASARWGIGGSATTNYTNAITSSFADWGISSDAAAYIAAHPYNSANWKQSVGTQAWVAMYNQPLTSWNFWRRLDFPALQPATAATINSVPVRMAYPASEYQTNAANVAAASSAIGGDLLTTKIFWDKF</sequence>
<dbReference type="Gene3D" id="1.25.40.390">
    <property type="match status" value="1"/>
</dbReference>
<name>A0ABT2VZ72_9FLAO</name>
<evidence type="ECO:0000313" key="2">
    <source>
        <dbReference type="Proteomes" id="UP001208114"/>
    </source>
</evidence>
<dbReference type="InterPro" id="IPR041662">
    <property type="entry name" value="SusD-like_2"/>
</dbReference>
<keyword evidence="1" id="KW-0449">Lipoprotein</keyword>
<protein>
    <submittedName>
        <fullName evidence="1">SusD/RagB family nutrient-binding outer membrane lipoprotein</fullName>
    </submittedName>
</protein>
<dbReference type="RefSeq" id="WP_262991316.1">
    <property type="nucleotide sequence ID" value="NZ_JAOTEN010000004.1"/>
</dbReference>
<gene>
    <name evidence="1" type="ORF">N0B16_12690</name>
</gene>
<dbReference type="Pfam" id="PF12771">
    <property type="entry name" value="SusD-like_2"/>
    <property type="match status" value="1"/>
</dbReference>
<keyword evidence="2" id="KW-1185">Reference proteome</keyword>
<comment type="caution">
    <text evidence="1">The sequence shown here is derived from an EMBL/GenBank/DDBJ whole genome shotgun (WGS) entry which is preliminary data.</text>
</comment>